<keyword evidence="2" id="KW-1185">Reference proteome</keyword>
<proteinExistence type="predicted"/>
<reference evidence="1" key="1">
    <citation type="submission" date="2023-07" db="EMBL/GenBank/DDBJ databases">
        <title>The genome sequence of Rhodocytophaga aerolata KACC 12507.</title>
        <authorList>
            <person name="Zhang X."/>
        </authorList>
    </citation>
    <scope>NUCLEOTIDE SEQUENCE</scope>
    <source>
        <strain evidence="1">KACC 12507</strain>
    </source>
</reference>
<sequence length="65" mass="7554">MKQFVPLREILATDGRTLVKLKKKYNQCATILNDYCEGQYLSAQKRAVLLDELFQTGKEINEMED</sequence>
<organism evidence="1 2">
    <name type="scientific">Rhodocytophaga aerolata</name>
    <dbReference type="NCBI Taxonomy" id="455078"/>
    <lineage>
        <taxon>Bacteria</taxon>
        <taxon>Pseudomonadati</taxon>
        <taxon>Bacteroidota</taxon>
        <taxon>Cytophagia</taxon>
        <taxon>Cytophagales</taxon>
        <taxon>Rhodocytophagaceae</taxon>
        <taxon>Rhodocytophaga</taxon>
    </lineage>
</organism>
<name>A0ABT8RCH6_9BACT</name>
<comment type="caution">
    <text evidence="1">The sequence shown here is derived from an EMBL/GenBank/DDBJ whole genome shotgun (WGS) entry which is preliminary data.</text>
</comment>
<gene>
    <name evidence="1" type="ORF">Q0590_21805</name>
</gene>
<protein>
    <submittedName>
        <fullName evidence="1">Uncharacterized protein</fullName>
    </submittedName>
</protein>
<dbReference type="RefSeq" id="WP_302039730.1">
    <property type="nucleotide sequence ID" value="NZ_JAUKPO010000015.1"/>
</dbReference>
<dbReference type="Proteomes" id="UP001168528">
    <property type="component" value="Unassembled WGS sequence"/>
</dbReference>
<dbReference type="EMBL" id="JAUKPO010000015">
    <property type="protein sequence ID" value="MDO1448928.1"/>
    <property type="molecule type" value="Genomic_DNA"/>
</dbReference>
<evidence type="ECO:0000313" key="1">
    <source>
        <dbReference type="EMBL" id="MDO1448928.1"/>
    </source>
</evidence>
<evidence type="ECO:0000313" key="2">
    <source>
        <dbReference type="Proteomes" id="UP001168528"/>
    </source>
</evidence>
<accession>A0ABT8RCH6</accession>